<dbReference type="Proteomes" id="UP000255529">
    <property type="component" value="Unassembled WGS sequence"/>
</dbReference>
<feature type="chain" id="PRO_5017054045" evidence="1">
    <location>
        <begin position="26"/>
        <end position="221"/>
    </location>
</feature>
<reference evidence="2 3" key="1">
    <citation type="submission" date="2018-06" db="EMBL/GenBank/DDBJ databases">
        <authorList>
            <consortium name="Pathogen Informatics"/>
            <person name="Doyle S."/>
        </authorList>
    </citation>
    <scope>NUCLEOTIDE SEQUENCE [LARGE SCALE GENOMIC DNA]</scope>
    <source>
        <strain evidence="2 3">NCTC11544</strain>
    </source>
</reference>
<evidence type="ECO:0000256" key="1">
    <source>
        <dbReference type="SAM" id="SignalP"/>
    </source>
</evidence>
<protein>
    <submittedName>
        <fullName evidence="2">Protein of uncharacterized function (DUF1120)</fullName>
    </submittedName>
</protein>
<sequence>MKVLVRRHNLLLTLITMALMTKAYANSTAELKVIGKIVPSSCNVTLGNTGASDLGKIDIDKHRSASILAPIPLTINCDGQRQVAFQLRDNREAYRVDGLPIKLGGNESVTTSSKHFGLKGNNDKKAGAWAVNYTNLHVDGQTAETLSAADATSLSLGAQSKGDRSSGIYNGFWYSWATPGSLTAAVGKVFTSDLVISTAILPEQDNELNVDGSATIVIRYL</sequence>
<evidence type="ECO:0000313" key="3">
    <source>
        <dbReference type="Proteomes" id="UP000255529"/>
    </source>
</evidence>
<dbReference type="EMBL" id="UGYN01000002">
    <property type="protein sequence ID" value="SUI69848.1"/>
    <property type="molecule type" value="Genomic_DNA"/>
</dbReference>
<proteinExistence type="predicted"/>
<accession>A0A379ZXC1</accession>
<feature type="signal peptide" evidence="1">
    <location>
        <begin position="1"/>
        <end position="25"/>
    </location>
</feature>
<gene>
    <name evidence="2" type="ORF">NCTC11544_03073</name>
</gene>
<organism evidence="2 3">
    <name type="scientific">Serratia quinivorans</name>
    <dbReference type="NCBI Taxonomy" id="137545"/>
    <lineage>
        <taxon>Bacteria</taxon>
        <taxon>Pseudomonadati</taxon>
        <taxon>Pseudomonadota</taxon>
        <taxon>Gammaproteobacteria</taxon>
        <taxon>Enterobacterales</taxon>
        <taxon>Yersiniaceae</taxon>
        <taxon>Serratia</taxon>
    </lineage>
</organism>
<keyword evidence="1" id="KW-0732">Signal</keyword>
<dbReference type="AlphaFoldDB" id="A0A379ZXC1"/>
<dbReference type="RefSeq" id="WP_129939600.1">
    <property type="nucleotide sequence ID" value="NZ_CAMKUF010000003.1"/>
</dbReference>
<evidence type="ECO:0000313" key="2">
    <source>
        <dbReference type="EMBL" id="SUI69848.1"/>
    </source>
</evidence>
<name>A0A379ZXC1_9GAMM</name>